<accession>A0A7X0P8I4</accession>
<dbReference type="EMBL" id="JACHMI010000002">
    <property type="protein sequence ID" value="MBB6557285.1"/>
    <property type="molecule type" value="Genomic_DNA"/>
</dbReference>
<dbReference type="Proteomes" id="UP000565579">
    <property type="component" value="Unassembled WGS sequence"/>
</dbReference>
<evidence type="ECO:0000313" key="2">
    <source>
        <dbReference type="Proteomes" id="UP000565579"/>
    </source>
</evidence>
<dbReference type="AlphaFoldDB" id="A0A7X0P8I4"/>
<evidence type="ECO:0000313" key="1">
    <source>
        <dbReference type="EMBL" id="MBB6557285.1"/>
    </source>
</evidence>
<reference evidence="1 2" key="1">
    <citation type="submission" date="2020-08" db="EMBL/GenBank/DDBJ databases">
        <title>Sequencing the genomes of 1000 actinobacteria strains.</title>
        <authorList>
            <person name="Klenk H.-P."/>
        </authorList>
    </citation>
    <scope>NUCLEOTIDE SEQUENCE [LARGE SCALE GENOMIC DNA]</scope>
    <source>
        <strain evidence="1 2">DSM 43768</strain>
    </source>
</reference>
<dbReference type="RefSeq" id="WP_185112868.1">
    <property type="nucleotide sequence ID" value="NZ_JACHMI010000002.1"/>
</dbReference>
<organism evidence="1 2">
    <name type="scientific">Nonomuraea rubra</name>
    <dbReference type="NCBI Taxonomy" id="46180"/>
    <lineage>
        <taxon>Bacteria</taxon>
        <taxon>Bacillati</taxon>
        <taxon>Actinomycetota</taxon>
        <taxon>Actinomycetes</taxon>
        <taxon>Streptosporangiales</taxon>
        <taxon>Streptosporangiaceae</taxon>
        <taxon>Nonomuraea</taxon>
    </lineage>
</organism>
<sequence>MEPISSLSREFLYIPVKGPSGGEGVEVAFTKEDGKPAETDWHAAMWDNHSAAGADAKILVGPGGDGAVELPEGTYRAWVRVSALVEQPVLPGGLVPVI</sequence>
<gene>
    <name evidence="1" type="ORF">HD593_012175</name>
</gene>
<name>A0A7X0P8I4_9ACTN</name>
<comment type="caution">
    <text evidence="1">The sequence shown here is derived from an EMBL/GenBank/DDBJ whole genome shotgun (WGS) entry which is preliminary data.</text>
</comment>
<protein>
    <submittedName>
        <fullName evidence="1">Uncharacterized protein</fullName>
    </submittedName>
</protein>
<proteinExistence type="predicted"/>
<keyword evidence="2" id="KW-1185">Reference proteome</keyword>